<dbReference type="EMBL" id="BJUN01000002">
    <property type="protein sequence ID" value="GEK57682.1"/>
    <property type="molecule type" value="Genomic_DNA"/>
</dbReference>
<name>A0A510Y2Y9_MARHA</name>
<evidence type="ECO:0000313" key="1">
    <source>
        <dbReference type="EMBL" id="GEK57682.1"/>
    </source>
</evidence>
<comment type="caution">
    <text evidence="1">The sequence shown here is derived from an EMBL/GenBank/DDBJ whole genome shotgun (WGS) entry which is preliminary data.</text>
</comment>
<dbReference type="RefSeq" id="WP_094907598.1">
    <property type="nucleotide sequence ID" value="NZ_BJUN01000002.1"/>
</dbReference>
<proteinExistence type="predicted"/>
<sequence>MSQVHYFPRYSQKENMVTNNTLLLFNRLYNYSADTFNQFLNNLIEKEDHEIDTRLAFEQQVKAKESVPDGVIHQQSFKIIIETKLYGQEHIQQLIKHHNSFNNEDQQLLLWVNKSPIDEAYKAKIIKELTAINEQQENKIMFIPVTFKEICDKTAEVVQNQYFGLGEVVEDYAAFCNEAGLIDNSHTKMRVVLASKSLEQNIEHGVYYAPSSRGYQQHKYLGLYGNKAVRGIGQITNSADIEYNEESDEFSVIATQIGNITEKQKNTIKQVIQEAKEEQGFLIAKGHRFFFVDKFEKTEYKKPTPGGLMGQRYFDLADVPGFTSILSTKEIAELLNHREWETKT</sequence>
<dbReference type="Proteomes" id="UP000321051">
    <property type="component" value="Unassembled WGS sequence"/>
</dbReference>
<gene>
    <name evidence="1" type="ORF">MHA01_05870</name>
</gene>
<dbReference type="OrthoDB" id="6396118at2"/>
<organism evidence="1 2">
    <name type="scientific">Marinococcus halophilus</name>
    <dbReference type="NCBI Taxonomy" id="1371"/>
    <lineage>
        <taxon>Bacteria</taxon>
        <taxon>Bacillati</taxon>
        <taxon>Bacillota</taxon>
        <taxon>Bacilli</taxon>
        <taxon>Bacillales</taxon>
        <taxon>Bacillaceae</taxon>
        <taxon>Marinococcus</taxon>
    </lineage>
</organism>
<keyword evidence="2" id="KW-1185">Reference proteome</keyword>
<dbReference type="AlphaFoldDB" id="A0A510Y2Y9"/>
<reference evidence="1 2" key="1">
    <citation type="submission" date="2019-07" db="EMBL/GenBank/DDBJ databases">
        <title>Whole genome shotgun sequence of Marinococcus halophilus NBRC 102359.</title>
        <authorList>
            <person name="Hosoyama A."/>
            <person name="Uohara A."/>
            <person name="Ohji S."/>
            <person name="Ichikawa N."/>
        </authorList>
    </citation>
    <scope>NUCLEOTIDE SEQUENCE [LARGE SCALE GENOMIC DNA]</scope>
    <source>
        <strain evidence="1 2">NBRC 102359</strain>
    </source>
</reference>
<evidence type="ECO:0000313" key="2">
    <source>
        <dbReference type="Proteomes" id="UP000321051"/>
    </source>
</evidence>
<protein>
    <submittedName>
        <fullName evidence="1">Uncharacterized protein</fullName>
    </submittedName>
</protein>
<accession>A0A510Y2Y9</accession>